<evidence type="ECO:0000256" key="2">
    <source>
        <dbReference type="ARBA" id="ARBA00006926"/>
    </source>
</evidence>
<dbReference type="InterPro" id="IPR029760">
    <property type="entry name" value="GPX_CS"/>
</dbReference>
<dbReference type="Pfam" id="PF00255">
    <property type="entry name" value="GSHPx"/>
    <property type="match status" value="1"/>
</dbReference>
<dbReference type="Gene3D" id="3.40.30.10">
    <property type="entry name" value="Glutaredoxin"/>
    <property type="match status" value="1"/>
</dbReference>
<dbReference type="PROSITE" id="PS00763">
    <property type="entry name" value="GLUTATHIONE_PEROXID_2"/>
    <property type="match status" value="1"/>
</dbReference>
<accession>A0AAW1BPX7</accession>
<dbReference type="CDD" id="cd00340">
    <property type="entry name" value="GSH_Peroxidase"/>
    <property type="match status" value="1"/>
</dbReference>
<feature type="region of interest" description="Disordered" evidence="7">
    <location>
        <begin position="23"/>
        <end position="51"/>
    </location>
</feature>
<reference evidence="9 10" key="1">
    <citation type="journal article" date="2024" name="Proc. Natl. Acad. Sci. U.S.A.">
        <title>The genetic regulatory architecture and epigenomic basis for age-related changes in rattlesnake venom.</title>
        <authorList>
            <person name="Hogan M.P."/>
            <person name="Holding M.L."/>
            <person name="Nystrom G.S."/>
            <person name="Colston T.J."/>
            <person name="Bartlett D.A."/>
            <person name="Mason A.J."/>
            <person name="Ellsworth S.A."/>
            <person name="Rautsaw R.M."/>
            <person name="Lawrence K.C."/>
            <person name="Strickland J.L."/>
            <person name="He B."/>
            <person name="Fraser P."/>
            <person name="Margres M.J."/>
            <person name="Gilbert D.M."/>
            <person name="Gibbs H.L."/>
            <person name="Parkinson C.L."/>
            <person name="Rokyta D.R."/>
        </authorList>
    </citation>
    <scope>NUCLEOTIDE SEQUENCE [LARGE SCALE GENOMIC DNA]</scope>
    <source>
        <strain evidence="9">DRR0105</strain>
    </source>
</reference>
<dbReference type="InterPro" id="IPR029759">
    <property type="entry name" value="GPX_AS"/>
</dbReference>
<dbReference type="PANTHER" id="PTHR11592">
    <property type="entry name" value="GLUTATHIONE PEROXIDASE"/>
    <property type="match status" value="1"/>
</dbReference>
<dbReference type="AlphaFoldDB" id="A0AAW1BPX7"/>
<dbReference type="GO" id="GO:0004602">
    <property type="term" value="F:glutathione peroxidase activity"/>
    <property type="evidence" value="ECO:0007669"/>
    <property type="project" value="UniProtKB-EC"/>
</dbReference>
<sequence length="419" mass="46271">MPPKQRPSKTTLKEEGAKKALAYLPLPPPPKITSTPRRKEPAGANQAGAFGRSGQIVWTPYSPWDANTWLSPQGCPGRVPVHVLLRQLEAQTRAPQSGPAAMSAAARTALWGRGKDGNTGLREREREKEAAVTFFCRATSGLRQSGGFPNYRRGEGTPRSGEKLFFHPGGLQNKIPPPPARLARSSYFCWSDCFYLAPLREGSAAVASAQNSSPGLICSPGSFVFVATFSPTETMLMVIGALLFLAFSATEQNEDNFYSFKVVNIRGKLVSLDKYRGSVSLVVNVASECGYTDSHYKALQQLQRELGPYHFNVLAFPCNQFGQQEPNSNNEIESFVRQTYSVTFPMFSKIAVKGIGANPAFKYLIESTGEEPTWNFWKYLVDSDGKVVNAWDSAITVEEIKPYVIELVRQLILKKKQEL</sequence>
<evidence type="ECO:0000256" key="7">
    <source>
        <dbReference type="SAM" id="MobiDB-lite"/>
    </source>
</evidence>
<comment type="caution">
    <text evidence="9">The sequence shown here is derived from an EMBL/GenBank/DDBJ whole genome shotgun (WGS) entry which is preliminary data.</text>
</comment>
<dbReference type="InterPro" id="IPR036249">
    <property type="entry name" value="Thioredoxin-like_sf"/>
</dbReference>
<dbReference type="InterPro" id="IPR013376">
    <property type="entry name" value="Glut_perox_Gpx7"/>
</dbReference>
<dbReference type="Proteomes" id="UP001474421">
    <property type="component" value="Unassembled WGS sequence"/>
</dbReference>
<dbReference type="PROSITE" id="PS51352">
    <property type="entry name" value="THIOREDOXIN_2"/>
    <property type="match status" value="1"/>
</dbReference>
<gene>
    <name evidence="9" type="ORF">NXF25_009076</name>
</gene>
<evidence type="ECO:0000256" key="3">
    <source>
        <dbReference type="ARBA" id="ARBA00012310"/>
    </source>
</evidence>
<evidence type="ECO:0000256" key="1">
    <source>
        <dbReference type="ARBA" id="ARBA00000217"/>
    </source>
</evidence>
<protein>
    <recommendedName>
        <fullName evidence="3 6">Glutathione peroxidase</fullName>
    </recommendedName>
</protein>
<evidence type="ECO:0000313" key="9">
    <source>
        <dbReference type="EMBL" id="KAK9404249.1"/>
    </source>
</evidence>
<evidence type="ECO:0000256" key="6">
    <source>
        <dbReference type="RuleBase" id="RU000499"/>
    </source>
</evidence>
<dbReference type="SUPFAM" id="SSF52833">
    <property type="entry name" value="Thioredoxin-like"/>
    <property type="match status" value="1"/>
</dbReference>
<keyword evidence="5 6" id="KW-0560">Oxidoreductase</keyword>
<dbReference type="PRINTS" id="PR01011">
    <property type="entry name" value="GLUTPROXDASE"/>
</dbReference>
<dbReference type="EMBL" id="JAOTOJ010000003">
    <property type="protein sequence ID" value="KAK9404249.1"/>
    <property type="molecule type" value="Genomic_DNA"/>
</dbReference>
<evidence type="ECO:0000259" key="8">
    <source>
        <dbReference type="PROSITE" id="PS51352"/>
    </source>
</evidence>
<dbReference type="GO" id="GO:0005788">
    <property type="term" value="C:endoplasmic reticulum lumen"/>
    <property type="evidence" value="ECO:0007669"/>
    <property type="project" value="UniProtKB-ARBA"/>
</dbReference>
<dbReference type="PANTHER" id="PTHR11592:SF5">
    <property type="entry name" value="GLUTATHIONE PEROXIDASE 7"/>
    <property type="match status" value="1"/>
</dbReference>
<keyword evidence="10" id="KW-1185">Reference proteome</keyword>
<keyword evidence="4 6" id="KW-0575">Peroxidase</keyword>
<comment type="similarity">
    <text evidence="2 6">Belongs to the glutathione peroxidase family.</text>
</comment>
<evidence type="ECO:0000256" key="4">
    <source>
        <dbReference type="ARBA" id="ARBA00022559"/>
    </source>
</evidence>
<dbReference type="GO" id="GO:0006979">
    <property type="term" value="P:response to oxidative stress"/>
    <property type="evidence" value="ECO:0007669"/>
    <property type="project" value="InterPro"/>
</dbReference>
<proteinExistence type="inferred from homology"/>
<feature type="domain" description="Thioredoxin" evidence="8">
    <location>
        <begin position="251"/>
        <end position="409"/>
    </location>
</feature>
<dbReference type="FunFam" id="3.40.30.10:FF:000049">
    <property type="entry name" value="Glutathione peroxidase"/>
    <property type="match status" value="1"/>
</dbReference>
<evidence type="ECO:0000313" key="10">
    <source>
        <dbReference type="Proteomes" id="UP001474421"/>
    </source>
</evidence>
<dbReference type="InterPro" id="IPR000889">
    <property type="entry name" value="Glutathione_peroxidase"/>
</dbReference>
<organism evidence="9 10">
    <name type="scientific">Crotalus adamanteus</name>
    <name type="common">Eastern diamondback rattlesnake</name>
    <dbReference type="NCBI Taxonomy" id="8729"/>
    <lineage>
        <taxon>Eukaryota</taxon>
        <taxon>Metazoa</taxon>
        <taxon>Chordata</taxon>
        <taxon>Craniata</taxon>
        <taxon>Vertebrata</taxon>
        <taxon>Euteleostomi</taxon>
        <taxon>Lepidosauria</taxon>
        <taxon>Squamata</taxon>
        <taxon>Bifurcata</taxon>
        <taxon>Unidentata</taxon>
        <taxon>Episquamata</taxon>
        <taxon>Toxicofera</taxon>
        <taxon>Serpentes</taxon>
        <taxon>Colubroidea</taxon>
        <taxon>Viperidae</taxon>
        <taxon>Crotalinae</taxon>
        <taxon>Crotalus</taxon>
    </lineage>
</organism>
<name>A0AAW1BPX7_CROAD</name>
<evidence type="ECO:0000256" key="5">
    <source>
        <dbReference type="ARBA" id="ARBA00023002"/>
    </source>
</evidence>
<dbReference type="PROSITE" id="PS51355">
    <property type="entry name" value="GLUTATHIONE_PEROXID_3"/>
    <property type="match status" value="1"/>
</dbReference>
<comment type="catalytic activity">
    <reaction evidence="1">
        <text>2 glutathione + H2O2 = glutathione disulfide + 2 H2O</text>
        <dbReference type="Rhea" id="RHEA:16833"/>
        <dbReference type="ChEBI" id="CHEBI:15377"/>
        <dbReference type="ChEBI" id="CHEBI:16240"/>
        <dbReference type="ChEBI" id="CHEBI:57925"/>
        <dbReference type="ChEBI" id="CHEBI:58297"/>
        <dbReference type="EC" id="1.11.1.9"/>
    </reaction>
</comment>
<dbReference type="PROSITE" id="PS00460">
    <property type="entry name" value="GLUTATHIONE_PEROXID_1"/>
    <property type="match status" value="1"/>
</dbReference>
<dbReference type="GO" id="GO:0033554">
    <property type="term" value="P:cellular response to stress"/>
    <property type="evidence" value="ECO:0007669"/>
    <property type="project" value="UniProtKB-ARBA"/>
</dbReference>
<dbReference type="NCBIfam" id="TIGR02540">
    <property type="entry name" value="gpx7"/>
    <property type="match status" value="1"/>
</dbReference>
<dbReference type="InterPro" id="IPR013766">
    <property type="entry name" value="Thioredoxin_domain"/>
</dbReference>